<keyword evidence="2" id="KW-1185">Reference proteome</keyword>
<evidence type="ECO:0000313" key="2">
    <source>
        <dbReference type="Proteomes" id="UP000198406"/>
    </source>
</evidence>
<dbReference type="InParanoid" id="A0A1Z5JLG9"/>
<organism evidence="1 2">
    <name type="scientific">Fistulifera solaris</name>
    <name type="common">Oleaginous diatom</name>
    <dbReference type="NCBI Taxonomy" id="1519565"/>
    <lineage>
        <taxon>Eukaryota</taxon>
        <taxon>Sar</taxon>
        <taxon>Stramenopiles</taxon>
        <taxon>Ochrophyta</taxon>
        <taxon>Bacillariophyta</taxon>
        <taxon>Bacillariophyceae</taxon>
        <taxon>Bacillariophycidae</taxon>
        <taxon>Naviculales</taxon>
        <taxon>Naviculaceae</taxon>
        <taxon>Fistulifera</taxon>
    </lineage>
</organism>
<comment type="caution">
    <text evidence="1">The sequence shown here is derived from an EMBL/GenBank/DDBJ whole genome shotgun (WGS) entry which is preliminary data.</text>
</comment>
<evidence type="ECO:0000313" key="1">
    <source>
        <dbReference type="EMBL" id="GAX14756.1"/>
    </source>
</evidence>
<gene>
    <name evidence="1" type="ORF">FisN_11Hh302</name>
</gene>
<protein>
    <submittedName>
        <fullName evidence="1">Uncharacterized protein</fullName>
    </submittedName>
</protein>
<dbReference type="Proteomes" id="UP000198406">
    <property type="component" value="Unassembled WGS sequence"/>
</dbReference>
<name>A0A1Z5JLG9_FISSO</name>
<dbReference type="AlphaFoldDB" id="A0A1Z5JLG9"/>
<reference evidence="1 2" key="1">
    <citation type="journal article" date="2015" name="Plant Cell">
        <title>Oil accumulation by the oleaginous diatom Fistulifera solaris as revealed by the genome and transcriptome.</title>
        <authorList>
            <person name="Tanaka T."/>
            <person name="Maeda Y."/>
            <person name="Veluchamy A."/>
            <person name="Tanaka M."/>
            <person name="Abida H."/>
            <person name="Marechal E."/>
            <person name="Bowler C."/>
            <person name="Muto M."/>
            <person name="Sunaga Y."/>
            <person name="Tanaka M."/>
            <person name="Yoshino T."/>
            <person name="Taniguchi T."/>
            <person name="Fukuda Y."/>
            <person name="Nemoto M."/>
            <person name="Matsumoto M."/>
            <person name="Wong P.S."/>
            <person name="Aburatani S."/>
            <person name="Fujibuchi W."/>
        </authorList>
    </citation>
    <scope>NUCLEOTIDE SEQUENCE [LARGE SCALE GENOMIC DNA]</scope>
    <source>
        <strain evidence="1 2">JPCC DA0580</strain>
    </source>
</reference>
<proteinExistence type="predicted"/>
<sequence length="85" mass="9338">MDHVSKRLFGAQSMTPRRVTVPGDARHFGLLLLLKQAVADGAVGMVTQDEYTTMNCSEWSLQTPADLDFTINGIPTPDGLQLYDL</sequence>
<accession>A0A1Z5JLG9</accession>
<dbReference type="EMBL" id="BDSP01000082">
    <property type="protein sequence ID" value="GAX14756.1"/>
    <property type="molecule type" value="Genomic_DNA"/>
</dbReference>